<dbReference type="Proteomes" id="UP001189429">
    <property type="component" value="Unassembled WGS sequence"/>
</dbReference>
<comment type="caution">
    <text evidence="1">The sequence shown here is derived from an EMBL/GenBank/DDBJ whole genome shotgun (WGS) entry which is preliminary data.</text>
</comment>
<accession>A0ABN9SN69</accession>
<organism evidence="1 2">
    <name type="scientific">Prorocentrum cordatum</name>
    <dbReference type="NCBI Taxonomy" id="2364126"/>
    <lineage>
        <taxon>Eukaryota</taxon>
        <taxon>Sar</taxon>
        <taxon>Alveolata</taxon>
        <taxon>Dinophyceae</taxon>
        <taxon>Prorocentrales</taxon>
        <taxon>Prorocentraceae</taxon>
        <taxon>Prorocentrum</taxon>
    </lineage>
</organism>
<proteinExistence type="predicted"/>
<keyword evidence="2" id="KW-1185">Reference proteome</keyword>
<evidence type="ECO:0000313" key="2">
    <source>
        <dbReference type="Proteomes" id="UP001189429"/>
    </source>
</evidence>
<name>A0ABN9SN69_9DINO</name>
<gene>
    <name evidence="1" type="ORF">PCOR1329_LOCUS31033</name>
</gene>
<sequence length="99" mass="10516">MQKDFELPLVGPMSTTKGANSLLIGAFLSVDFWVSGSGHNAVAVEAPVAAWMVKQGGRKDTPDMSITKMIIQISISPRGVVPPLSKFNDVSDLAQSCPE</sequence>
<dbReference type="EMBL" id="CAUYUJ010012113">
    <property type="protein sequence ID" value="CAK0833296.1"/>
    <property type="molecule type" value="Genomic_DNA"/>
</dbReference>
<reference evidence="1" key="1">
    <citation type="submission" date="2023-10" db="EMBL/GenBank/DDBJ databases">
        <authorList>
            <person name="Chen Y."/>
            <person name="Shah S."/>
            <person name="Dougan E. K."/>
            <person name="Thang M."/>
            <person name="Chan C."/>
        </authorList>
    </citation>
    <scope>NUCLEOTIDE SEQUENCE [LARGE SCALE GENOMIC DNA]</scope>
</reference>
<evidence type="ECO:0008006" key="3">
    <source>
        <dbReference type="Google" id="ProtNLM"/>
    </source>
</evidence>
<evidence type="ECO:0000313" key="1">
    <source>
        <dbReference type="EMBL" id="CAK0833296.1"/>
    </source>
</evidence>
<protein>
    <recommendedName>
        <fullName evidence="3">Subtilisin</fullName>
    </recommendedName>
</protein>